<dbReference type="NCBIfam" id="TIGR04294">
    <property type="entry name" value="pre_pil_HX9DG"/>
    <property type="match status" value="1"/>
</dbReference>
<dbReference type="Gene3D" id="3.30.700.10">
    <property type="entry name" value="Glycoprotein, Type 4 Pilin"/>
    <property type="match status" value="1"/>
</dbReference>
<evidence type="ECO:0000313" key="3">
    <source>
        <dbReference type="Proteomes" id="UP000011991"/>
    </source>
</evidence>
<dbReference type="InterPro" id="IPR012902">
    <property type="entry name" value="N_methyl_site"/>
</dbReference>
<comment type="caution">
    <text evidence="2">The sequence shown here is derived from an EMBL/GenBank/DDBJ whole genome shotgun (WGS) entry which is preliminary data.</text>
</comment>
<protein>
    <submittedName>
        <fullName evidence="2">Protein containing DUF1559</fullName>
    </submittedName>
</protein>
<keyword evidence="3" id="KW-1185">Reference proteome</keyword>
<feature type="domain" description="DUF1559" evidence="1">
    <location>
        <begin position="39"/>
        <end position="350"/>
    </location>
</feature>
<accession>M5R7E3</accession>
<dbReference type="NCBIfam" id="TIGR02532">
    <property type="entry name" value="IV_pilin_GFxxxE"/>
    <property type="match status" value="1"/>
</dbReference>
<evidence type="ECO:0000259" key="1">
    <source>
        <dbReference type="Pfam" id="PF07596"/>
    </source>
</evidence>
<dbReference type="Pfam" id="PF07596">
    <property type="entry name" value="SBP_bac_10"/>
    <property type="match status" value="1"/>
</dbReference>
<proteinExistence type="predicted"/>
<sequence>MQGVSMKISRQPRGFTLVELLVVIAIIGVLVGLLLPAVQAAREAARRMSCSNNFKQLGLALHNYHSAYKQLPMQGTGTFDPAADKGTGDVKPGHNARRLSFLVGMLPYMEQQGLWEQISNPYQGWAAMGPTGWVSAYEPWGTQVAGLRCPSDPAESSWGIATTNYAANSIGDSPSYAHAGLWEFSGGKWQQNVMEKRRGCTRGFFVPRANNKFRDVLDGLSNTVAMGEIVNGLGDNDARTVVNQNHGWGGTGVRSRADACKTDLDPERPRFWKPSLTSLETASSRSRGARWCYSLPLFTGTSYSTAPNSELCFGATWENSGQAPTGSHHQGGAHVLMGDGAVKFITDSVDCGDVSSPAVMPGDSTMLPAGAESPYGLFGALGTRANKETIDGEF</sequence>
<evidence type="ECO:0000313" key="2">
    <source>
        <dbReference type="EMBL" id="EMI15403.1"/>
    </source>
</evidence>
<dbReference type="InterPro" id="IPR011453">
    <property type="entry name" value="DUF1559"/>
</dbReference>
<dbReference type="EMBL" id="ANOG01001100">
    <property type="protein sequence ID" value="EMI15403.1"/>
    <property type="molecule type" value="Genomic_DNA"/>
</dbReference>
<dbReference type="PANTHER" id="PTHR30093">
    <property type="entry name" value="GENERAL SECRETION PATHWAY PROTEIN G"/>
    <property type="match status" value="1"/>
</dbReference>
<name>M5R7E3_9BACT</name>
<dbReference type="PATRIC" id="fig|1265738.3.peg.7665"/>
<gene>
    <name evidence="2" type="ORF">RMSM_07681</name>
</gene>
<organism evidence="2 3">
    <name type="scientific">Rhodopirellula maiorica SM1</name>
    <dbReference type="NCBI Taxonomy" id="1265738"/>
    <lineage>
        <taxon>Bacteria</taxon>
        <taxon>Pseudomonadati</taxon>
        <taxon>Planctomycetota</taxon>
        <taxon>Planctomycetia</taxon>
        <taxon>Pirellulales</taxon>
        <taxon>Pirellulaceae</taxon>
        <taxon>Novipirellula</taxon>
    </lineage>
</organism>
<dbReference type="Proteomes" id="UP000011991">
    <property type="component" value="Unassembled WGS sequence"/>
</dbReference>
<reference evidence="2 3" key="1">
    <citation type="journal article" date="2013" name="Mar. Genomics">
        <title>Expression of sulfatases in Rhodopirellula baltica and the diversity of sulfatases in the genus Rhodopirellula.</title>
        <authorList>
            <person name="Wegner C.E."/>
            <person name="Richter-Heitmann T."/>
            <person name="Klindworth A."/>
            <person name="Klockow C."/>
            <person name="Richter M."/>
            <person name="Achstetter T."/>
            <person name="Glockner F.O."/>
            <person name="Harder J."/>
        </authorList>
    </citation>
    <scope>NUCLEOTIDE SEQUENCE [LARGE SCALE GENOMIC DNA]</scope>
    <source>
        <strain evidence="2 3">SM1</strain>
    </source>
</reference>
<dbReference type="InterPro" id="IPR045584">
    <property type="entry name" value="Pilin-like"/>
</dbReference>
<dbReference type="Pfam" id="PF07963">
    <property type="entry name" value="N_methyl"/>
    <property type="match status" value="1"/>
</dbReference>
<dbReference type="PROSITE" id="PS00409">
    <property type="entry name" value="PROKAR_NTER_METHYL"/>
    <property type="match status" value="1"/>
</dbReference>
<dbReference type="SUPFAM" id="SSF54523">
    <property type="entry name" value="Pili subunits"/>
    <property type="match status" value="1"/>
</dbReference>
<dbReference type="InterPro" id="IPR027558">
    <property type="entry name" value="Pre_pil_HX9DG_C"/>
</dbReference>
<dbReference type="PANTHER" id="PTHR30093:SF2">
    <property type="entry name" value="TYPE II SECRETION SYSTEM PROTEIN H"/>
    <property type="match status" value="1"/>
</dbReference>
<dbReference type="AlphaFoldDB" id="M5R7E3"/>